<feature type="compositionally biased region" description="Low complexity" evidence="2">
    <location>
        <begin position="30"/>
        <end position="68"/>
    </location>
</feature>
<protein>
    <submittedName>
        <fullName evidence="3">DUF349 domain-containing protein</fullName>
    </submittedName>
</protein>
<feature type="coiled-coil region" evidence="1">
    <location>
        <begin position="203"/>
        <end position="230"/>
    </location>
</feature>
<organism evidence="3 4">
    <name type="scientific">Brachybacterium equifaecis</name>
    <dbReference type="NCBI Taxonomy" id="2910770"/>
    <lineage>
        <taxon>Bacteria</taxon>
        <taxon>Bacillati</taxon>
        <taxon>Actinomycetota</taxon>
        <taxon>Actinomycetes</taxon>
        <taxon>Micrococcales</taxon>
        <taxon>Dermabacteraceae</taxon>
        <taxon>Brachybacterium</taxon>
    </lineage>
</organism>
<accession>A0ABT0R0Q5</accession>
<keyword evidence="1" id="KW-0175">Coiled coil</keyword>
<name>A0ABT0R0Q5_9MICO</name>
<comment type="caution">
    <text evidence="3">The sequence shown here is derived from an EMBL/GenBank/DDBJ whole genome shotgun (WGS) entry which is preliminary data.</text>
</comment>
<feature type="compositionally biased region" description="Pro residues" evidence="2">
    <location>
        <begin position="69"/>
        <end position="83"/>
    </location>
</feature>
<feature type="region of interest" description="Disordered" evidence="2">
    <location>
        <begin position="1"/>
        <end position="87"/>
    </location>
</feature>
<evidence type="ECO:0000313" key="4">
    <source>
        <dbReference type="Proteomes" id="UP001203761"/>
    </source>
</evidence>
<sequence length="526" mass="57299">MSENETPDAPATEAGQSTADELQPAAETSAQEPAAGEAAVQEPAADGTAAEQQPAAEDSAAQAGAAPAAPRPAQPRRPGPPSPAALAGRKPAVTLIPVAPPVQSYADADVEAALAFGEIDEDGSIIVLDGTQKRVIGTAAGEDRAQALTPLAHAYLDLVAFLDVTEQRLAVPDLTQADLNRLLENLRKNLKEPKAIGDIPALRTRAADLREVAKARIQALESERVAQREEAAAGRTAFVESIEALVATDPDRMSWKSAGETMREMVPTWKSMQKDGPALDRATEDALWKRLSAARSAFDRKRRAFFSQIDEQHGEAEKVKEDIIRRAEALQGSTDWGPTVREYRSLMDEWKAAPRGNRKKDDAQWARFKAAQDTFFAARNEDLHASDAEQQENLTLKEKLLEQAEAIDLSKGLDAAKAALGSIQDAWEAAGKVPRAAMRRIEDRLRAVERSVKQAEDDEWRRTDPSTRARVEGASSQLHSAIASYEEDLEKARKSGDPAKIAKAEEALRVRREWLEVIERSKRDLG</sequence>
<gene>
    <name evidence="3" type="ORF">Bequi_08850</name>
</gene>
<dbReference type="EMBL" id="JAKNCJ010000003">
    <property type="protein sequence ID" value="MCL6423495.1"/>
    <property type="molecule type" value="Genomic_DNA"/>
</dbReference>
<dbReference type="Pfam" id="PF03993">
    <property type="entry name" value="DUF349"/>
    <property type="match status" value="3"/>
</dbReference>
<reference evidence="3" key="1">
    <citation type="submission" date="2022-02" db="EMBL/GenBank/DDBJ databases">
        <authorList>
            <person name="Lee M."/>
            <person name="Kim S.-J."/>
            <person name="Jung M.-Y."/>
        </authorList>
    </citation>
    <scope>NUCLEOTIDE SEQUENCE</scope>
    <source>
        <strain evidence="3">JHP9</strain>
    </source>
</reference>
<dbReference type="InterPro" id="IPR007139">
    <property type="entry name" value="DUF349"/>
</dbReference>
<proteinExistence type="predicted"/>
<dbReference type="RefSeq" id="WP_249737569.1">
    <property type="nucleotide sequence ID" value="NZ_JAKNCJ010000003.1"/>
</dbReference>
<dbReference type="Proteomes" id="UP001203761">
    <property type="component" value="Unassembled WGS sequence"/>
</dbReference>
<evidence type="ECO:0000256" key="1">
    <source>
        <dbReference type="SAM" id="Coils"/>
    </source>
</evidence>
<evidence type="ECO:0000256" key="2">
    <source>
        <dbReference type="SAM" id="MobiDB-lite"/>
    </source>
</evidence>
<keyword evidence="4" id="KW-1185">Reference proteome</keyword>
<evidence type="ECO:0000313" key="3">
    <source>
        <dbReference type="EMBL" id="MCL6423495.1"/>
    </source>
</evidence>